<feature type="transmembrane region" description="Helical" evidence="6">
    <location>
        <begin position="78"/>
        <end position="99"/>
    </location>
</feature>
<reference evidence="9 10" key="1">
    <citation type="submission" date="2023-09" db="EMBL/GenBank/DDBJ databases">
        <authorList>
            <person name="Rey-Velasco X."/>
        </authorList>
    </citation>
    <scope>NUCLEOTIDE SEQUENCE [LARGE SCALE GENOMIC DNA]</scope>
    <source>
        <strain evidence="9 10">F363</strain>
    </source>
</reference>
<evidence type="ECO:0000256" key="4">
    <source>
        <dbReference type="ARBA" id="ARBA00022989"/>
    </source>
</evidence>
<evidence type="ECO:0000259" key="8">
    <source>
        <dbReference type="Pfam" id="PF05140"/>
    </source>
</evidence>
<dbReference type="InterPro" id="IPR007816">
    <property type="entry name" value="ResB-like_domain"/>
</dbReference>
<feature type="transmembrane region" description="Helical" evidence="6">
    <location>
        <begin position="1027"/>
        <end position="1047"/>
    </location>
</feature>
<dbReference type="EMBL" id="JAVRHQ010000027">
    <property type="protein sequence ID" value="MDT0644474.1"/>
    <property type="molecule type" value="Genomic_DNA"/>
</dbReference>
<evidence type="ECO:0000256" key="5">
    <source>
        <dbReference type="ARBA" id="ARBA00023136"/>
    </source>
</evidence>
<evidence type="ECO:0000313" key="10">
    <source>
        <dbReference type="Proteomes" id="UP001262889"/>
    </source>
</evidence>
<dbReference type="Pfam" id="PF05140">
    <property type="entry name" value="ResB"/>
    <property type="match status" value="1"/>
</dbReference>
<keyword evidence="5 6" id="KW-0472">Membrane</keyword>
<feature type="transmembrane region" description="Helical" evidence="6">
    <location>
        <begin position="44"/>
        <end position="66"/>
    </location>
</feature>
<dbReference type="Proteomes" id="UP001262889">
    <property type="component" value="Unassembled WGS sequence"/>
</dbReference>
<keyword evidence="3" id="KW-0201">Cytochrome c-type biogenesis</keyword>
<evidence type="ECO:0000313" key="9">
    <source>
        <dbReference type="EMBL" id="MDT0644474.1"/>
    </source>
</evidence>
<keyword evidence="10" id="KW-1185">Reference proteome</keyword>
<feature type="transmembrane region" description="Helical" evidence="6">
    <location>
        <begin position="873"/>
        <end position="902"/>
    </location>
</feature>
<sequence>MQNKIASVIFSTRIMAVLFIVFAIAMALGTFIETWYSIETARVLIYNTWWFEGIMLFLLVNFIGNIPRYHLLKKEKWSTLLLHLSFIFILIGAFITRYISYEGIMPIREGETTNKFLTHETYFTFFIDGEINGEPRRRVLQEEVLLAPETENDYVLNTDYNGQPVTFEVLNFIDSAEETLVPTEGGEKYLKIVEAGGGQRHDHYLKEGEVSNIHNTLFTLNNPTEGAINISVNEEGEYTIDSPFAGDYMRMADQKQGQLVQDSTQTLMLRSLYNIGTLQFVIPEPVVRGEYDVVPTKQKNKDQPDGVVMKVSSQGNSEMVTLLGGKGIPTEPEQINLAGLEIYLNYGSIEKELPFALRLNDFIAEKYPGTQNSYKSFQSDVEIVEEGKENVPYEIYMNHILDHRGYRFFQSSFDPDEQGTILSVNHDQWGTWITYTGYFLLYFGLMWILFDKGSRFGQLKQRLDKLKLKKKQLAGISAILMVSFSSLAQTPEEQHVHTNIENAQRQMDSIISTNAVKEEHAAKFGRMVIQDVGGRMKPANTYSSELLRKLSKTDSYNGMTSDQVLLSMTENPMVWYNIPLIYVEKHNDSLHNILKVEEGKKLLSLTDFFDNAGNYKLAPYLESAYQAAVPNKFQKDFINTDKKVNLLYQALQGDILRIFPIPGDENNKWVSYPEVEDAAFKGMDSVYVRQILPLYMNALKDARETGDYETADKYLGSIKSFQQKFGAEVMPSEEKIEAEITYNKYDIFRNLYWMYMLAGVLMLIFVIVNIFKDNKIMRGLVTLCIVSIAILFALHTAGLAARWYISGHAPWSNAYESMIYVAWATMFFGLAFGRKSNLTIASTAFVSAIILMIAHGNWTDPAIANLVPVLDSYWIMIHVSVIVGSYGPLTLGMILGVVALLLMILTNSSNKKKMDLNIKEITIINELALTVGLVMLTIGNFLGGQWANESWGRYWGWDPKETWALISIMIYAVVIHMRLVPGLRGRWTFNFMSVVAYSSVMMTYFGVNFYLSGLHSYASGDKVITPNFIYYTAAGVAVLGAVSYWRYKKYYAKKAKKEIRKDSEVV</sequence>
<feature type="transmembrane region" description="Helical" evidence="6">
    <location>
        <begin position="840"/>
        <end position="858"/>
    </location>
</feature>
<comment type="subcellular location">
    <subcellularLocation>
        <location evidence="1">Membrane</location>
        <topology evidence="1">Multi-pass membrane protein</topology>
    </subcellularLocation>
</comment>
<comment type="caution">
    <text evidence="9">The sequence shown here is derived from an EMBL/GenBank/DDBJ whole genome shotgun (WGS) entry which is preliminary data.</text>
</comment>
<organism evidence="9 10">
    <name type="scientific">Autumnicola tepida</name>
    <dbReference type="NCBI Taxonomy" id="3075595"/>
    <lineage>
        <taxon>Bacteria</taxon>
        <taxon>Pseudomonadati</taxon>
        <taxon>Bacteroidota</taxon>
        <taxon>Flavobacteriia</taxon>
        <taxon>Flavobacteriales</taxon>
        <taxon>Flavobacteriaceae</taxon>
        <taxon>Autumnicola</taxon>
    </lineage>
</organism>
<feature type="transmembrane region" description="Helical" evidence="6">
    <location>
        <begin position="783"/>
        <end position="805"/>
    </location>
</feature>
<dbReference type="PANTHER" id="PTHR30071">
    <property type="entry name" value="HEME EXPORTER PROTEIN C"/>
    <property type="match status" value="1"/>
</dbReference>
<keyword evidence="4 6" id="KW-1133">Transmembrane helix</keyword>
<dbReference type="PANTHER" id="PTHR30071:SF1">
    <property type="entry name" value="CYTOCHROME B_B6 PROTEIN-RELATED"/>
    <property type="match status" value="1"/>
</dbReference>
<keyword evidence="2 6" id="KW-0812">Transmembrane</keyword>
<feature type="domain" description="ResB-like" evidence="8">
    <location>
        <begin position="346"/>
        <end position="420"/>
    </location>
</feature>
<evidence type="ECO:0000256" key="1">
    <source>
        <dbReference type="ARBA" id="ARBA00004141"/>
    </source>
</evidence>
<name>A0ABU3CDS5_9FLAO</name>
<accession>A0ABU3CDS5</accession>
<proteinExistence type="predicted"/>
<dbReference type="RefSeq" id="WP_311536091.1">
    <property type="nucleotide sequence ID" value="NZ_JAVRHQ010000027.1"/>
</dbReference>
<protein>
    <submittedName>
        <fullName evidence="9">Cytochrome c biogenesis protein CcsA</fullName>
    </submittedName>
</protein>
<evidence type="ECO:0000259" key="7">
    <source>
        <dbReference type="Pfam" id="PF01578"/>
    </source>
</evidence>
<evidence type="ECO:0000256" key="6">
    <source>
        <dbReference type="SAM" id="Phobius"/>
    </source>
</evidence>
<dbReference type="Pfam" id="PF01578">
    <property type="entry name" value="Cytochrom_C_asm"/>
    <property type="match status" value="1"/>
</dbReference>
<dbReference type="InterPro" id="IPR045062">
    <property type="entry name" value="Cyt_c_biogenesis_CcsA/CcmC"/>
</dbReference>
<gene>
    <name evidence="9" type="primary">ccsA</name>
    <name evidence="9" type="ORF">RM553_16665</name>
</gene>
<evidence type="ECO:0000256" key="3">
    <source>
        <dbReference type="ARBA" id="ARBA00022748"/>
    </source>
</evidence>
<feature type="transmembrane region" description="Helical" evidence="6">
    <location>
        <begin position="817"/>
        <end position="833"/>
    </location>
</feature>
<feature type="transmembrane region" description="Helical" evidence="6">
    <location>
        <begin position="923"/>
        <end position="942"/>
    </location>
</feature>
<evidence type="ECO:0000256" key="2">
    <source>
        <dbReference type="ARBA" id="ARBA00022692"/>
    </source>
</evidence>
<feature type="transmembrane region" description="Helical" evidence="6">
    <location>
        <begin position="12"/>
        <end position="32"/>
    </location>
</feature>
<dbReference type="InterPro" id="IPR002541">
    <property type="entry name" value="Cyt_c_assembly"/>
</dbReference>
<feature type="transmembrane region" description="Helical" evidence="6">
    <location>
        <begin position="987"/>
        <end position="1007"/>
    </location>
</feature>
<feature type="transmembrane region" description="Helical" evidence="6">
    <location>
        <begin position="962"/>
        <end position="980"/>
    </location>
</feature>
<feature type="domain" description="Cytochrome c assembly protein" evidence="7">
    <location>
        <begin position="811"/>
        <end position="1015"/>
    </location>
</feature>
<feature type="transmembrane region" description="Helical" evidence="6">
    <location>
        <begin position="752"/>
        <end position="771"/>
    </location>
</feature>